<dbReference type="PANTHER" id="PTHR45625">
    <property type="entry name" value="PEPTIDYL-PROLYL CIS-TRANS ISOMERASE-RELATED"/>
    <property type="match status" value="1"/>
</dbReference>
<evidence type="ECO:0000256" key="3">
    <source>
        <dbReference type="ARBA" id="ARBA00023235"/>
    </source>
</evidence>
<evidence type="ECO:0000256" key="1">
    <source>
        <dbReference type="ARBA" id="ARBA00013194"/>
    </source>
</evidence>
<keyword evidence="3 6" id="KW-0413">Isomerase</keyword>
<dbReference type="RefSeq" id="WP_200351713.1">
    <property type="nucleotide sequence ID" value="NZ_BAABHZ010000006.1"/>
</dbReference>
<dbReference type="GO" id="GO:0003755">
    <property type="term" value="F:peptidyl-prolyl cis-trans isomerase activity"/>
    <property type="evidence" value="ECO:0007669"/>
    <property type="project" value="UniProtKB-KW"/>
</dbReference>
<accession>A0A934V822</accession>
<dbReference type="PRINTS" id="PR00153">
    <property type="entry name" value="CSAPPISMRASE"/>
</dbReference>
<feature type="chain" id="PRO_5037174287" description="peptidylprolyl isomerase" evidence="4">
    <location>
        <begin position="19"/>
        <end position="418"/>
    </location>
</feature>
<feature type="domain" description="PPIase cyclophilin-type" evidence="5">
    <location>
        <begin position="29"/>
        <end position="189"/>
    </location>
</feature>
<comment type="caution">
    <text evidence="6">The sequence shown here is derived from an EMBL/GenBank/DDBJ whole genome shotgun (WGS) entry which is preliminary data.</text>
</comment>
<dbReference type="InterPro" id="IPR044666">
    <property type="entry name" value="Cyclophilin_A-like"/>
</dbReference>
<keyword evidence="4" id="KW-0732">Signal</keyword>
<keyword evidence="7" id="KW-1185">Reference proteome</keyword>
<gene>
    <name evidence="6" type="ORF">JIN84_14270</name>
</gene>
<dbReference type="PANTHER" id="PTHR45625:SF4">
    <property type="entry name" value="PEPTIDYLPROLYL ISOMERASE DOMAIN AND WD REPEAT-CONTAINING PROTEIN 1"/>
    <property type="match status" value="1"/>
</dbReference>
<dbReference type="PROSITE" id="PS50072">
    <property type="entry name" value="CSA_PPIASE_2"/>
    <property type="match status" value="1"/>
</dbReference>
<dbReference type="EMBL" id="JAENIK010000011">
    <property type="protein sequence ID" value="MBK1816787.1"/>
    <property type="molecule type" value="Genomic_DNA"/>
</dbReference>
<evidence type="ECO:0000256" key="4">
    <source>
        <dbReference type="SAM" id="SignalP"/>
    </source>
</evidence>
<dbReference type="InterPro" id="IPR002130">
    <property type="entry name" value="Cyclophilin-type_PPIase_dom"/>
</dbReference>
<protein>
    <recommendedName>
        <fullName evidence="1">peptidylprolyl isomerase</fullName>
        <ecNumber evidence="1">5.2.1.8</ecNumber>
    </recommendedName>
</protein>
<feature type="signal peptide" evidence="4">
    <location>
        <begin position="1"/>
        <end position="18"/>
    </location>
</feature>
<reference evidence="6" key="1">
    <citation type="submission" date="2021-01" db="EMBL/GenBank/DDBJ databases">
        <title>Modified the classification status of verrucomicrobia.</title>
        <authorList>
            <person name="Feng X."/>
        </authorList>
    </citation>
    <scope>NUCLEOTIDE SEQUENCE</scope>
    <source>
        <strain evidence="6">JCM 18052</strain>
    </source>
</reference>
<proteinExistence type="predicted"/>
<evidence type="ECO:0000313" key="7">
    <source>
        <dbReference type="Proteomes" id="UP000600139"/>
    </source>
</evidence>
<evidence type="ECO:0000313" key="6">
    <source>
        <dbReference type="EMBL" id="MBK1816787.1"/>
    </source>
</evidence>
<evidence type="ECO:0000256" key="2">
    <source>
        <dbReference type="ARBA" id="ARBA00023110"/>
    </source>
</evidence>
<name>A0A934V822_9BACT</name>
<keyword evidence="2" id="KW-0697">Rotamase</keyword>
<organism evidence="6 7">
    <name type="scientific">Luteolibacter yonseiensis</name>
    <dbReference type="NCBI Taxonomy" id="1144680"/>
    <lineage>
        <taxon>Bacteria</taxon>
        <taxon>Pseudomonadati</taxon>
        <taxon>Verrucomicrobiota</taxon>
        <taxon>Verrucomicrobiia</taxon>
        <taxon>Verrucomicrobiales</taxon>
        <taxon>Verrucomicrobiaceae</taxon>
        <taxon>Luteolibacter</taxon>
    </lineage>
</organism>
<dbReference type="Pfam" id="PF00160">
    <property type="entry name" value="Pro_isomerase"/>
    <property type="match status" value="1"/>
</dbReference>
<dbReference type="EC" id="5.2.1.8" evidence="1"/>
<sequence length="418" mass="44157">MKFAAVFLPLLSAGPLHAELLATFQTTRGNVTVVLQYDKAPQAVANFITLAQGTRALVNPADGAIHYKRYYTGEKFFRVINESGFKIAQTGSGTGTNSGGPAFTFRDEFHAGLTHVPYVLSMANSGPNSNSSQIFFTGNSSIPSLNNVHTIFGLIPDSASRTTMDAILAGGNDATTITGVTISRTDPAATAFDEHAQNIPTVICPRVRLNVIPGVSNTCVFDTPLTAGDVFQAFGSTTLASGGWISIGSATRRIRLAPGPTMPSVAASPIDNALEAKAFYNLAVTRHPGSVAPDSLANRTITVPFGTGSFTYTFNTTGRAGTITYTTANGIPSGGPFITFNPFTGLQQAPSFDPNNVSVAIYTESIDPGLQWLRLGCDAATSQLISGHHNFQYYNDSYPDPAEHGWEPLAAGAFTISR</sequence>
<dbReference type="AlphaFoldDB" id="A0A934V822"/>
<dbReference type="SUPFAM" id="SSF50891">
    <property type="entry name" value="Cyclophilin-like"/>
    <property type="match status" value="1"/>
</dbReference>
<evidence type="ECO:0000259" key="5">
    <source>
        <dbReference type="PROSITE" id="PS50072"/>
    </source>
</evidence>
<dbReference type="Proteomes" id="UP000600139">
    <property type="component" value="Unassembled WGS sequence"/>
</dbReference>
<dbReference type="InterPro" id="IPR029000">
    <property type="entry name" value="Cyclophilin-like_dom_sf"/>
</dbReference>
<dbReference type="Gene3D" id="2.40.100.10">
    <property type="entry name" value="Cyclophilin-like"/>
    <property type="match status" value="1"/>
</dbReference>